<reference evidence="2 3" key="1">
    <citation type="submission" date="2018-02" db="EMBL/GenBank/DDBJ databases">
        <title>Genome sequence of the basidiomycete white-rot fungus Phlebia centrifuga.</title>
        <authorList>
            <person name="Granchi Z."/>
            <person name="Peng M."/>
            <person name="de Vries R.P."/>
            <person name="Hilden K."/>
            <person name="Makela M.R."/>
            <person name="Grigoriev I."/>
            <person name="Riley R."/>
        </authorList>
    </citation>
    <scope>NUCLEOTIDE SEQUENCE [LARGE SCALE GENOMIC DNA]</scope>
    <source>
        <strain evidence="2 3">FBCC195</strain>
    </source>
</reference>
<proteinExistence type="predicted"/>
<protein>
    <submittedName>
        <fullName evidence="2">Uncharacterized protein</fullName>
    </submittedName>
</protein>
<dbReference type="OrthoDB" id="2803471at2759"/>
<evidence type="ECO:0000313" key="3">
    <source>
        <dbReference type="Proteomes" id="UP000186601"/>
    </source>
</evidence>
<organism evidence="2 3">
    <name type="scientific">Hermanssonia centrifuga</name>
    <dbReference type="NCBI Taxonomy" id="98765"/>
    <lineage>
        <taxon>Eukaryota</taxon>
        <taxon>Fungi</taxon>
        <taxon>Dikarya</taxon>
        <taxon>Basidiomycota</taxon>
        <taxon>Agaricomycotina</taxon>
        <taxon>Agaricomycetes</taxon>
        <taxon>Polyporales</taxon>
        <taxon>Meruliaceae</taxon>
        <taxon>Hermanssonia</taxon>
    </lineage>
</organism>
<keyword evidence="1" id="KW-1133">Transmembrane helix</keyword>
<accession>A0A2R6NMB7</accession>
<evidence type="ECO:0000256" key="1">
    <source>
        <dbReference type="SAM" id="Phobius"/>
    </source>
</evidence>
<evidence type="ECO:0000313" key="2">
    <source>
        <dbReference type="EMBL" id="PSR73526.1"/>
    </source>
</evidence>
<name>A0A2R6NMB7_9APHY</name>
<keyword evidence="1" id="KW-0472">Membrane</keyword>
<dbReference type="EMBL" id="MLYV02001070">
    <property type="protein sequence ID" value="PSR73526.1"/>
    <property type="molecule type" value="Genomic_DNA"/>
</dbReference>
<comment type="caution">
    <text evidence="2">The sequence shown here is derived from an EMBL/GenBank/DDBJ whole genome shotgun (WGS) entry which is preliminary data.</text>
</comment>
<feature type="transmembrane region" description="Helical" evidence="1">
    <location>
        <begin position="30"/>
        <end position="48"/>
    </location>
</feature>
<gene>
    <name evidence="2" type="ORF">PHLCEN_2v10638</name>
</gene>
<dbReference type="Proteomes" id="UP000186601">
    <property type="component" value="Unassembled WGS sequence"/>
</dbReference>
<sequence>MADTSSNAELAAAFQADCPPASITGDVLQMVQYSVFAVFSALRVFAIWDRNVFMALLMLVLNLVPVATNTVSHSRVPFLSPSNPHFEQYVSTQETIMFTTDTTLGTFCGYIINVPTNTIFE</sequence>
<dbReference type="AlphaFoldDB" id="A0A2R6NMB7"/>
<keyword evidence="1" id="KW-0812">Transmembrane</keyword>
<keyword evidence="3" id="KW-1185">Reference proteome</keyword>